<protein>
    <submittedName>
        <fullName evidence="2">Uncharacterized protein</fullName>
    </submittedName>
</protein>
<evidence type="ECO:0000313" key="2">
    <source>
        <dbReference type="WBParaSite" id="nRc.2.0.1.t36283-RA"/>
    </source>
</evidence>
<organism evidence="1 2">
    <name type="scientific">Romanomermis culicivorax</name>
    <name type="common">Nematode worm</name>
    <dbReference type="NCBI Taxonomy" id="13658"/>
    <lineage>
        <taxon>Eukaryota</taxon>
        <taxon>Metazoa</taxon>
        <taxon>Ecdysozoa</taxon>
        <taxon>Nematoda</taxon>
        <taxon>Enoplea</taxon>
        <taxon>Dorylaimia</taxon>
        <taxon>Mermithida</taxon>
        <taxon>Mermithoidea</taxon>
        <taxon>Mermithidae</taxon>
        <taxon>Romanomermis</taxon>
    </lineage>
</organism>
<dbReference type="Proteomes" id="UP000887565">
    <property type="component" value="Unplaced"/>
</dbReference>
<accession>A0A915KBX3</accession>
<keyword evidence="1" id="KW-1185">Reference proteome</keyword>
<dbReference type="AlphaFoldDB" id="A0A915KBX3"/>
<dbReference type="WBParaSite" id="nRc.2.0.1.t36283-RA">
    <property type="protein sequence ID" value="nRc.2.0.1.t36283-RA"/>
    <property type="gene ID" value="nRc.2.0.1.g36283"/>
</dbReference>
<reference evidence="2" key="1">
    <citation type="submission" date="2022-11" db="UniProtKB">
        <authorList>
            <consortium name="WormBaseParasite"/>
        </authorList>
    </citation>
    <scope>IDENTIFICATION</scope>
</reference>
<sequence>MTTDLINQIYDEVGIEIETIQYYELQFHMLQANLPEKLWNIFELQLAEWTTTRPLWKAYEAAVWACPCLFMKLS</sequence>
<evidence type="ECO:0000313" key="1">
    <source>
        <dbReference type="Proteomes" id="UP000887565"/>
    </source>
</evidence>
<proteinExistence type="predicted"/>
<name>A0A915KBX3_ROMCU</name>